<dbReference type="RefSeq" id="WP_200379345.1">
    <property type="nucleotide sequence ID" value="NZ_NRRU01000068.1"/>
</dbReference>
<evidence type="ECO:0008006" key="3">
    <source>
        <dbReference type="Google" id="ProtNLM"/>
    </source>
</evidence>
<evidence type="ECO:0000313" key="2">
    <source>
        <dbReference type="Proteomes" id="UP001041814"/>
    </source>
</evidence>
<organism evidence="1 2">
    <name type="scientific">Rubrivivax gelatinosus</name>
    <name type="common">Rhodocyclus gelatinosus</name>
    <name type="synonym">Rhodopseudomonas gelatinosa</name>
    <dbReference type="NCBI Taxonomy" id="28068"/>
    <lineage>
        <taxon>Bacteria</taxon>
        <taxon>Pseudomonadati</taxon>
        <taxon>Pseudomonadota</taxon>
        <taxon>Betaproteobacteria</taxon>
        <taxon>Burkholderiales</taxon>
        <taxon>Sphaerotilaceae</taxon>
        <taxon>Rubrivivax</taxon>
    </lineage>
</organism>
<dbReference type="EMBL" id="NRRU01000068">
    <property type="protein sequence ID" value="MBK1714449.1"/>
    <property type="molecule type" value="Genomic_DNA"/>
</dbReference>
<name>A0ABS1DXI7_RUBGE</name>
<accession>A0ABS1DXI7</accession>
<dbReference type="Proteomes" id="UP001041814">
    <property type="component" value="Unassembled WGS sequence"/>
</dbReference>
<gene>
    <name evidence="1" type="ORF">CKO43_16885</name>
</gene>
<protein>
    <recommendedName>
        <fullName evidence="3">DUF2267 domain-containing protein</fullName>
    </recommendedName>
</protein>
<proteinExistence type="predicted"/>
<dbReference type="InterPro" id="IPR038282">
    <property type="entry name" value="DUF2267_sf"/>
</dbReference>
<keyword evidence="2" id="KW-1185">Reference proteome</keyword>
<reference evidence="1" key="1">
    <citation type="submission" date="2017-08" db="EMBL/GenBank/DDBJ databases">
        <authorList>
            <person name="Imhoff J.F."/>
            <person name="Rahn T."/>
            <person name="Kuenzel S."/>
            <person name="Neulinger S.C."/>
        </authorList>
    </citation>
    <scope>NUCLEOTIDE SEQUENCE</scope>
    <source>
        <strain evidence="1">IM 151</strain>
    </source>
</reference>
<comment type="caution">
    <text evidence="1">The sequence shown here is derived from an EMBL/GenBank/DDBJ whole genome shotgun (WGS) entry which is preliminary data.</text>
</comment>
<dbReference type="Pfam" id="PF10025">
    <property type="entry name" value="DUF2267"/>
    <property type="match status" value="1"/>
</dbReference>
<dbReference type="Gene3D" id="1.10.490.110">
    <property type="entry name" value="Uncharacterized conserved protein DUF2267"/>
    <property type="match status" value="1"/>
</dbReference>
<sequence>MPPPFEYQNPTLQFERFLVAARDHAGLATTNMAWNMVVGVLHSFRAHLSLEQAIAFAQVLPPMVRALFTDDWDPGLPPTPFGSPAELLAEVRAVRHEHNFSPDNAIEAVARALHEQVEPAAFDRALAALPPPARDYWAV</sequence>
<evidence type="ECO:0000313" key="1">
    <source>
        <dbReference type="EMBL" id="MBK1714449.1"/>
    </source>
</evidence>
<reference evidence="1" key="2">
    <citation type="journal article" date="2020" name="Microorganisms">
        <title>Osmotic Adaptation and Compatible Solute Biosynthesis of Phototrophic Bacteria as Revealed from Genome Analyses.</title>
        <authorList>
            <person name="Imhoff J.F."/>
            <person name="Rahn T."/>
            <person name="Kunzel S."/>
            <person name="Keller A."/>
            <person name="Neulinger S.C."/>
        </authorList>
    </citation>
    <scope>NUCLEOTIDE SEQUENCE</scope>
    <source>
        <strain evidence="1">IM 151</strain>
    </source>
</reference>
<dbReference type="InterPro" id="IPR018727">
    <property type="entry name" value="DUF2267"/>
</dbReference>